<keyword evidence="8" id="KW-1185">Reference proteome</keyword>
<dbReference type="CDD" id="cd03053">
    <property type="entry name" value="GST_N_Phi"/>
    <property type="match status" value="1"/>
</dbReference>
<dbReference type="PANTHER" id="PTHR43900:SF3">
    <property type="entry name" value="GLUTATHIONE S-TRANSFERASE RHO"/>
    <property type="match status" value="1"/>
</dbReference>
<evidence type="ECO:0000256" key="1">
    <source>
        <dbReference type="ARBA" id="ARBA00012452"/>
    </source>
</evidence>
<dbReference type="EMBL" id="JARJLG010000325">
    <property type="protein sequence ID" value="KAJ7716973.1"/>
    <property type="molecule type" value="Genomic_DNA"/>
</dbReference>
<name>A0AAD7HBM2_9AGAR</name>
<evidence type="ECO:0000256" key="4">
    <source>
        <dbReference type="RuleBase" id="RU003494"/>
    </source>
</evidence>
<dbReference type="InterPro" id="IPR004045">
    <property type="entry name" value="Glutathione_S-Trfase_N"/>
</dbReference>
<dbReference type="SFLD" id="SFLDG01154">
    <property type="entry name" value="Main.5:_Phi-like"/>
    <property type="match status" value="1"/>
</dbReference>
<protein>
    <recommendedName>
        <fullName evidence="1">glutathione transferase</fullName>
        <ecNumber evidence="1">2.5.1.18</ecNumber>
    </recommendedName>
</protein>
<dbReference type="Pfam" id="PF02798">
    <property type="entry name" value="GST_N"/>
    <property type="match status" value="1"/>
</dbReference>
<proteinExistence type="inferred from homology"/>
<evidence type="ECO:0000256" key="2">
    <source>
        <dbReference type="ARBA" id="ARBA00022679"/>
    </source>
</evidence>
<dbReference type="InterPro" id="IPR036282">
    <property type="entry name" value="Glutathione-S-Trfase_C_sf"/>
</dbReference>
<comment type="similarity">
    <text evidence="4">Belongs to the GST superfamily.</text>
</comment>
<dbReference type="Proteomes" id="UP001215280">
    <property type="component" value="Unassembled WGS sequence"/>
</dbReference>
<dbReference type="GO" id="GO:0004364">
    <property type="term" value="F:glutathione transferase activity"/>
    <property type="evidence" value="ECO:0007669"/>
    <property type="project" value="UniProtKB-EC"/>
</dbReference>
<accession>A0AAD7HBM2</accession>
<dbReference type="SUPFAM" id="SSF52833">
    <property type="entry name" value="Thioredoxin-like"/>
    <property type="match status" value="1"/>
</dbReference>
<dbReference type="AlphaFoldDB" id="A0AAD7HBM2"/>
<dbReference type="PROSITE" id="PS50404">
    <property type="entry name" value="GST_NTER"/>
    <property type="match status" value="1"/>
</dbReference>
<evidence type="ECO:0000256" key="3">
    <source>
        <dbReference type="ARBA" id="ARBA00047960"/>
    </source>
</evidence>
<sequence>MLKLYGFHSSTCVRRVATVLLEKQVPFEFVDIDLATAEHKSGAFLEHQPFGQVPYIEDDGLILYESRAICRYIVEKYPTHGPQLVPTDIIGRALFEQAASIEYCNFDPFCSGAVAEMIFKPMGGHPHSKEVFDKLVKSLSAKLDGYEVILGKQRYLAGDELTLADLFHLPYGFMLAQAGSDLMTTKGPNVARYAPSQIAFCSPLAFRLLRWFKELCERDSWALVKETVRTIPSVRAQMLIEGKEV</sequence>
<dbReference type="GO" id="GO:0043295">
    <property type="term" value="F:glutathione binding"/>
    <property type="evidence" value="ECO:0007669"/>
    <property type="project" value="TreeGrafter"/>
</dbReference>
<evidence type="ECO:0000259" key="6">
    <source>
        <dbReference type="PROSITE" id="PS50405"/>
    </source>
</evidence>
<dbReference type="Gene3D" id="3.40.30.10">
    <property type="entry name" value="Glutaredoxin"/>
    <property type="match status" value="1"/>
</dbReference>
<dbReference type="InterPro" id="IPR004046">
    <property type="entry name" value="GST_C"/>
</dbReference>
<dbReference type="InterPro" id="IPR036249">
    <property type="entry name" value="Thioredoxin-like_sf"/>
</dbReference>
<evidence type="ECO:0000313" key="8">
    <source>
        <dbReference type="Proteomes" id="UP001215280"/>
    </source>
</evidence>
<dbReference type="GO" id="GO:0005737">
    <property type="term" value="C:cytoplasm"/>
    <property type="evidence" value="ECO:0007669"/>
    <property type="project" value="TreeGrafter"/>
</dbReference>
<dbReference type="SUPFAM" id="SSF47616">
    <property type="entry name" value="GST C-terminal domain-like"/>
    <property type="match status" value="1"/>
</dbReference>
<dbReference type="EC" id="2.5.1.18" evidence="1"/>
<dbReference type="GO" id="GO:0006749">
    <property type="term" value="P:glutathione metabolic process"/>
    <property type="evidence" value="ECO:0007669"/>
    <property type="project" value="TreeGrafter"/>
</dbReference>
<dbReference type="SFLD" id="SFLDS00019">
    <property type="entry name" value="Glutathione_Transferase_(cytos"/>
    <property type="match status" value="1"/>
</dbReference>
<dbReference type="PROSITE" id="PS50405">
    <property type="entry name" value="GST_CTER"/>
    <property type="match status" value="1"/>
</dbReference>
<dbReference type="SFLD" id="SFLDG00358">
    <property type="entry name" value="Main_(cytGST)"/>
    <property type="match status" value="1"/>
</dbReference>
<evidence type="ECO:0000313" key="7">
    <source>
        <dbReference type="EMBL" id="KAJ7716973.1"/>
    </source>
</evidence>
<comment type="catalytic activity">
    <reaction evidence="3">
        <text>RX + glutathione = an S-substituted glutathione + a halide anion + H(+)</text>
        <dbReference type="Rhea" id="RHEA:16437"/>
        <dbReference type="ChEBI" id="CHEBI:15378"/>
        <dbReference type="ChEBI" id="CHEBI:16042"/>
        <dbReference type="ChEBI" id="CHEBI:17792"/>
        <dbReference type="ChEBI" id="CHEBI:57925"/>
        <dbReference type="ChEBI" id="CHEBI:90779"/>
        <dbReference type="EC" id="2.5.1.18"/>
    </reaction>
</comment>
<dbReference type="Gene3D" id="1.20.1050.10">
    <property type="match status" value="1"/>
</dbReference>
<comment type="caution">
    <text evidence="7">The sequence shown here is derived from an EMBL/GenBank/DDBJ whole genome shotgun (WGS) entry which is preliminary data.</text>
</comment>
<keyword evidence="2" id="KW-0808">Transferase</keyword>
<organism evidence="7 8">
    <name type="scientific">Mycena maculata</name>
    <dbReference type="NCBI Taxonomy" id="230809"/>
    <lineage>
        <taxon>Eukaryota</taxon>
        <taxon>Fungi</taxon>
        <taxon>Dikarya</taxon>
        <taxon>Basidiomycota</taxon>
        <taxon>Agaricomycotina</taxon>
        <taxon>Agaricomycetes</taxon>
        <taxon>Agaricomycetidae</taxon>
        <taxon>Agaricales</taxon>
        <taxon>Marasmiineae</taxon>
        <taxon>Mycenaceae</taxon>
        <taxon>Mycena</taxon>
    </lineage>
</organism>
<feature type="domain" description="GST C-terminal" evidence="6">
    <location>
        <begin position="88"/>
        <end position="234"/>
    </location>
</feature>
<gene>
    <name evidence="7" type="ORF">DFH07DRAFT_762192</name>
</gene>
<evidence type="ECO:0000259" key="5">
    <source>
        <dbReference type="PROSITE" id="PS50404"/>
    </source>
</evidence>
<reference evidence="7" key="1">
    <citation type="submission" date="2023-03" db="EMBL/GenBank/DDBJ databases">
        <title>Massive genome expansion in bonnet fungi (Mycena s.s.) driven by repeated elements and novel gene families across ecological guilds.</title>
        <authorList>
            <consortium name="Lawrence Berkeley National Laboratory"/>
            <person name="Harder C.B."/>
            <person name="Miyauchi S."/>
            <person name="Viragh M."/>
            <person name="Kuo A."/>
            <person name="Thoen E."/>
            <person name="Andreopoulos B."/>
            <person name="Lu D."/>
            <person name="Skrede I."/>
            <person name="Drula E."/>
            <person name="Henrissat B."/>
            <person name="Morin E."/>
            <person name="Kohler A."/>
            <person name="Barry K."/>
            <person name="LaButti K."/>
            <person name="Morin E."/>
            <person name="Salamov A."/>
            <person name="Lipzen A."/>
            <person name="Mereny Z."/>
            <person name="Hegedus B."/>
            <person name="Baldrian P."/>
            <person name="Stursova M."/>
            <person name="Weitz H."/>
            <person name="Taylor A."/>
            <person name="Grigoriev I.V."/>
            <person name="Nagy L.G."/>
            <person name="Martin F."/>
            <person name="Kauserud H."/>
        </authorList>
    </citation>
    <scope>NUCLEOTIDE SEQUENCE</scope>
    <source>
        <strain evidence="7">CBHHK188m</strain>
    </source>
</reference>
<dbReference type="InterPro" id="IPR010987">
    <property type="entry name" value="Glutathione-S-Trfase_C-like"/>
</dbReference>
<feature type="domain" description="GST N-terminal" evidence="5">
    <location>
        <begin position="1"/>
        <end position="81"/>
    </location>
</feature>
<dbReference type="FunFam" id="3.40.30.10:FF:000016">
    <property type="entry name" value="Glutathione S-transferase F2"/>
    <property type="match status" value="1"/>
</dbReference>
<dbReference type="PANTHER" id="PTHR43900">
    <property type="entry name" value="GLUTATHIONE S-TRANSFERASE RHO"/>
    <property type="match status" value="1"/>
</dbReference>
<dbReference type="Pfam" id="PF00043">
    <property type="entry name" value="GST_C"/>
    <property type="match status" value="1"/>
</dbReference>
<dbReference type="InterPro" id="IPR040079">
    <property type="entry name" value="Glutathione_S-Trfase"/>
</dbReference>